<feature type="binding site" evidence="4">
    <location>
        <position position="67"/>
    </location>
    <ligand>
        <name>Mg(2+)</name>
        <dbReference type="ChEBI" id="CHEBI:18420"/>
        <label>1</label>
        <note>catalytic</note>
    </ligand>
</feature>
<feature type="binding site" evidence="4">
    <location>
        <position position="93"/>
    </location>
    <ligand>
        <name>Mg(2+)</name>
        <dbReference type="ChEBI" id="CHEBI:18420"/>
        <label>2</label>
    </ligand>
</feature>
<dbReference type="EMBL" id="RCCI01000007">
    <property type="protein sequence ID" value="RLJ62660.1"/>
    <property type="molecule type" value="Genomic_DNA"/>
</dbReference>
<dbReference type="GO" id="GO:0046872">
    <property type="term" value="F:metal ion binding"/>
    <property type="evidence" value="ECO:0007669"/>
    <property type="project" value="UniProtKB-KW"/>
</dbReference>
<evidence type="ECO:0000256" key="4">
    <source>
        <dbReference type="PIRSR" id="PIRSR600760-2"/>
    </source>
</evidence>
<dbReference type="GO" id="GO:0046854">
    <property type="term" value="P:phosphatidylinositol phosphate biosynthetic process"/>
    <property type="evidence" value="ECO:0007669"/>
    <property type="project" value="InterPro"/>
</dbReference>
<proteinExistence type="inferred from homology"/>
<reference evidence="5 6" key="1">
    <citation type="submission" date="2018-10" db="EMBL/GenBank/DDBJ databases">
        <title>Genomic Encyclopedia of Type Strains, Phase IV (KMG-IV): sequencing the most valuable type-strain genomes for metagenomic binning, comparative biology and taxonomic classification.</title>
        <authorList>
            <person name="Goeker M."/>
        </authorList>
    </citation>
    <scope>NUCLEOTIDE SEQUENCE [LARGE SCALE GENOMIC DNA]</scope>
    <source>
        <strain evidence="5 6">DSM 26916</strain>
    </source>
</reference>
<comment type="caution">
    <text evidence="5">The sequence shown here is derived from an EMBL/GenBank/DDBJ whole genome shotgun (WGS) entry which is preliminary data.</text>
</comment>
<dbReference type="Pfam" id="PF00459">
    <property type="entry name" value="Inositol_P"/>
    <property type="match status" value="1"/>
</dbReference>
<organism evidence="5 6">
    <name type="scientific">Sulfurisoma sediminicola</name>
    <dbReference type="NCBI Taxonomy" id="1381557"/>
    <lineage>
        <taxon>Bacteria</taxon>
        <taxon>Pseudomonadati</taxon>
        <taxon>Pseudomonadota</taxon>
        <taxon>Betaproteobacteria</taxon>
        <taxon>Nitrosomonadales</taxon>
        <taxon>Sterolibacteriaceae</taxon>
        <taxon>Sulfurisoma</taxon>
    </lineage>
</organism>
<evidence type="ECO:0000256" key="1">
    <source>
        <dbReference type="ARBA" id="ARBA00009759"/>
    </source>
</evidence>
<dbReference type="PRINTS" id="PR00377">
    <property type="entry name" value="IMPHPHTASES"/>
</dbReference>
<evidence type="ECO:0000256" key="2">
    <source>
        <dbReference type="ARBA" id="ARBA00022723"/>
    </source>
</evidence>
<evidence type="ECO:0000256" key="3">
    <source>
        <dbReference type="ARBA" id="ARBA00022842"/>
    </source>
</evidence>
<dbReference type="Proteomes" id="UP000268908">
    <property type="component" value="Unassembled WGS sequence"/>
</dbReference>
<dbReference type="PANTHER" id="PTHR20854:SF4">
    <property type="entry name" value="INOSITOL-1-MONOPHOSPHATASE-RELATED"/>
    <property type="match status" value="1"/>
</dbReference>
<dbReference type="CDD" id="cd01637">
    <property type="entry name" value="IMPase_like"/>
    <property type="match status" value="1"/>
</dbReference>
<dbReference type="Gene3D" id="3.40.190.80">
    <property type="match status" value="1"/>
</dbReference>
<feature type="binding site" evidence="4">
    <location>
        <position position="90"/>
    </location>
    <ligand>
        <name>Mg(2+)</name>
        <dbReference type="ChEBI" id="CHEBI:18420"/>
        <label>2</label>
    </ligand>
</feature>
<dbReference type="InterPro" id="IPR020550">
    <property type="entry name" value="Inositol_monophosphatase_CS"/>
</dbReference>
<dbReference type="AlphaFoldDB" id="A0A497X8Y2"/>
<evidence type="ECO:0000313" key="6">
    <source>
        <dbReference type="Proteomes" id="UP000268908"/>
    </source>
</evidence>
<dbReference type="PROSITE" id="PS00630">
    <property type="entry name" value="IMP_2"/>
    <property type="match status" value="1"/>
</dbReference>
<feature type="binding site" evidence="4">
    <location>
        <position position="214"/>
    </location>
    <ligand>
        <name>Mg(2+)</name>
        <dbReference type="ChEBI" id="CHEBI:18420"/>
        <label>1</label>
        <note>catalytic</note>
    </ligand>
</feature>
<dbReference type="PANTHER" id="PTHR20854">
    <property type="entry name" value="INOSITOL MONOPHOSPHATASE"/>
    <property type="match status" value="1"/>
</dbReference>
<dbReference type="GO" id="GO:0006020">
    <property type="term" value="P:inositol metabolic process"/>
    <property type="evidence" value="ECO:0007669"/>
    <property type="project" value="TreeGrafter"/>
</dbReference>
<dbReference type="SUPFAM" id="SSF56655">
    <property type="entry name" value="Carbohydrate phosphatase"/>
    <property type="match status" value="1"/>
</dbReference>
<feature type="binding site" evidence="4">
    <location>
        <position position="92"/>
    </location>
    <ligand>
        <name>Mg(2+)</name>
        <dbReference type="ChEBI" id="CHEBI:18420"/>
        <label>1</label>
        <note>catalytic</note>
    </ligand>
</feature>
<accession>A0A497X8Y2</accession>
<name>A0A497X8Y2_9PROT</name>
<dbReference type="Gene3D" id="3.30.540.10">
    <property type="entry name" value="Fructose-1,6-Bisphosphatase, subunit A, domain 1"/>
    <property type="match status" value="1"/>
</dbReference>
<dbReference type="RefSeq" id="WP_207855974.1">
    <property type="nucleotide sequence ID" value="NZ_BHVV01000008.1"/>
</dbReference>
<dbReference type="GO" id="GO:0008934">
    <property type="term" value="F:inositol monophosphate 1-phosphatase activity"/>
    <property type="evidence" value="ECO:0007669"/>
    <property type="project" value="TreeGrafter"/>
</dbReference>
<comment type="cofactor">
    <cofactor evidence="4">
        <name>Mg(2+)</name>
        <dbReference type="ChEBI" id="CHEBI:18420"/>
    </cofactor>
</comment>
<evidence type="ECO:0000313" key="5">
    <source>
        <dbReference type="EMBL" id="RLJ62660.1"/>
    </source>
</evidence>
<dbReference type="InterPro" id="IPR000760">
    <property type="entry name" value="Inositol_monophosphatase-like"/>
</dbReference>
<dbReference type="GO" id="GO:0007165">
    <property type="term" value="P:signal transduction"/>
    <property type="evidence" value="ECO:0007669"/>
    <property type="project" value="TreeGrafter"/>
</dbReference>
<protein>
    <submittedName>
        <fullName evidence="5">Myo-inositol-1(Or 4)-monophosphatase</fullName>
    </submittedName>
</protein>
<comment type="similarity">
    <text evidence="1">Belongs to the inositol monophosphatase superfamily.</text>
</comment>
<gene>
    <name evidence="5" type="ORF">DFR35_2473</name>
</gene>
<keyword evidence="6" id="KW-1185">Reference proteome</keyword>
<keyword evidence="2 4" id="KW-0479">Metal-binding</keyword>
<sequence length="265" mass="28337">MTAPVELAPLETLIREAARDELVARFRRTSRHEKADGSWITEADLAMQDRVKSALAARHPGIGFLGEEMEAGEQQRLLDDSSGSGIWVLDPLDGTSNFAAGIPLFGVSLALLQGGRIVAGIVYDPMHDESFAATLGGGATLNGEALHARPAGIPIAKTTACIDFKRLPPQLATRIAATPPYSSQRSIGSVALDWCWVAAGRFHLYLHGRQRLWDYAAGSLVLAEAGGFSDTLDGTPAPPTLAPRSAVCAADRGLFEEWCRYLRSG</sequence>
<keyword evidence="3 4" id="KW-0460">Magnesium</keyword>